<evidence type="ECO:0000313" key="1">
    <source>
        <dbReference type="EMBL" id="MCI43158.1"/>
    </source>
</evidence>
<name>A0A392S2T2_9FABA</name>
<protein>
    <submittedName>
        <fullName evidence="1">Uncharacterized protein</fullName>
    </submittedName>
</protein>
<dbReference type="AlphaFoldDB" id="A0A392S2T2"/>
<sequence>MITFMKFDIFPPLIMVTLLATLRRPYLLPDHLNLFSRLLHNLRTQYQILTGLIPTKWCPTSPPIQSFERHHPDTRMETVI</sequence>
<reference evidence="1 2" key="1">
    <citation type="journal article" date="2018" name="Front. Plant Sci.">
        <title>Red Clover (Trifolium pratense) and Zigzag Clover (T. medium) - A Picture of Genomic Similarities and Differences.</title>
        <authorList>
            <person name="Dluhosova J."/>
            <person name="Istvanek J."/>
            <person name="Nedelnik J."/>
            <person name="Repkova J."/>
        </authorList>
    </citation>
    <scope>NUCLEOTIDE SEQUENCE [LARGE SCALE GENOMIC DNA]</scope>
    <source>
        <strain evidence="2">cv. 10/8</strain>
        <tissue evidence="1">Leaf</tissue>
    </source>
</reference>
<keyword evidence="2" id="KW-1185">Reference proteome</keyword>
<accession>A0A392S2T2</accession>
<proteinExistence type="predicted"/>
<dbReference type="EMBL" id="LXQA010313528">
    <property type="protein sequence ID" value="MCI43158.1"/>
    <property type="molecule type" value="Genomic_DNA"/>
</dbReference>
<organism evidence="1 2">
    <name type="scientific">Trifolium medium</name>
    <dbReference type="NCBI Taxonomy" id="97028"/>
    <lineage>
        <taxon>Eukaryota</taxon>
        <taxon>Viridiplantae</taxon>
        <taxon>Streptophyta</taxon>
        <taxon>Embryophyta</taxon>
        <taxon>Tracheophyta</taxon>
        <taxon>Spermatophyta</taxon>
        <taxon>Magnoliopsida</taxon>
        <taxon>eudicotyledons</taxon>
        <taxon>Gunneridae</taxon>
        <taxon>Pentapetalae</taxon>
        <taxon>rosids</taxon>
        <taxon>fabids</taxon>
        <taxon>Fabales</taxon>
        <taxon>Fabaceae</taxon>
        <taxon>Papilionoideae</taxon>
        <taxon>50 kb inversion clade</taxon>
        <taxon>NPAAA clade</taxon>
        <taxon>Hologalegina</taxon>
        <taxon>IRL clade</taxon>
        <taxon>Trifolieae</taxon>
        <taxon>Trifolium</taxon>
    </lineage>
</organism>
<feature type="non-terminal residue" evidence="1">
    <location>
        <position position="80"/>
    </location>
</feature>
<comment type="caution">
    <text evidence="1">The sequence shown here is derived from an EMBL/GenBank/DDBJ whole genome shotgun (WGS) entry which is preliminary data.</text>
</comment>
<evidence type="ECO:0000313" key="2">
    <source>
        <dbReference type="Proteomes" id="UP000265520"/>
    </source>
</evidence>
<dbReference type="Proteomes" id="UP000265520">
    <property type="component" value="Unassembled WGS sequence"/>
</dbReference>